<keyword evidence="1" id="KW-0560">Oxidoreductase</keyword>
<proteinExistence type="inferred from homology"/>
<dbReference type="GO" id="GO:0010133">
    <property type="term" value="P:L-proline catabolic process to L-glutamate"/>
    <property type="evidence" value="ECO:0007669"/>
    <property type="project" value="TreeGrafter"/>
</dbReference>
<comment type="caution">
    <text evidence="2">The sequence shown here is derived from an EMBL/GenBank/DDBJ whole genome shotgun (WGS) entry which is preliminary data.</text>
</comment>
<name>A0AA39EXX3_MICHY</name>
<evidence type="ECO:0000313" key="2">
    <source>
        <dbReference type="EMBL" id="KAK0159587.1"/>
    </source>
</evidence>
<keyword evidence="3" id="KW-1185">Reference proteome</keyword>
<comment type="function">
    <text evidence="1">Converts proline to delta-1-pyrroline-5-carboxylate.</text>
</comment>
<comment type="catalytic activity">
    <reaction evidence="1">
        <text>L-proline + a quinone = (S)-1-pyrroline-5-carboxylate + a quinol + H(+)</text>
        <dbReference type="Rhea" id="RHEA:23784"/>
        <dbReference type="ChEBI" id="CHEBI:15378"/>
        <dbReference type="ChEBI" id="CHEBI:17388"/>
        <dbReference type="ChEBI" id="CHEBI:24646"/>
        <dbReference type="ChEBI" id="CHEBI:60039"/>
        <dbReference type="ChEBI" id="CHEBI:132124"/>
        <dbReference type="EC" id="1.5.5.2"/>
    </reaction>
</comment>
<evidence type="ECO:0000313" key="3">
    <source>
        <dbReference type="Proteomes" id="UP001168972"/>
    </source>
</evidence>
<comment type="cofactor">
    <cofactor evidence="1">
        <name>FAD</name>
        <dbReference type="ChEBI" id="CHEBI:57692"/>
    </cofactor>
</comment>
<organism evidence="2 3">
    <name type="scientific">Microctonus hyperodae</name>
    <name type="common">Parasitoid wasp</name>
    <dbReference type="NCBI Taxonomy" id="165561"/>
    <lineage>
        <taxon>Eukaryota</taxon>
        <taxon>Metazoa</taxon>
        <taxon>Ecdysozoa</taxon>
        <taxon>Arthropoda</taxon>
        <taxon>Hexapoda</taxon>
        <taxon>Insecta</taxon>
        <taxon>Pterygota</taxon>
        <taxon>Neoptera</taxon>
        <taxon>Endopterygota</taxon>
        <taxon>Hymenoptera</taxon>
        <taxon>Apocrita</taxon>
        <taxon>Ichneumonoidea</taxon>
        <taxon>Braconidae</taxon>
        <taxon>Euphorinae</taxon>
        <taxon>Microctonus</taxon>
    </lineage>
</organism>
<keyword evidence="1" id="KW-0285">Flavoprotein</keyword>
<keyword evidence="1" id="KW-0274">FAD</keyword>
<dbReference type="Gene3D" id="3.20.20.220">
    <property type="match status" value="1"/>
</dbReference>
<dbReference type="GO" id="GO:0071949">
    <property type="term" value="F:FAD binding"/>
    <property type="evidence" value="ECO:0007669"/>
    <property type="project" value="TreeGrafter"/>
</dbReference>
<dbReference type="InterPro" id="IPR015659">
    <property type="entry name" value="Proline_oxidase"/>
</dbReference>
<comment type="similarity">
    <text evidence="1">Belongs to the proline oxidase family.</text>
</comment>
<dbReference type="AlphaFoldDB" id="A0AA39EXX3"/>
<reference evidence="2" key="1">
    <citation type="journal article" date="2023" name="bioRxiv">
        <title>Scaffold-level genome assemblies of two parasitoid biocontrol wasps reveal the parthenogenesis mechanism and an associated novel virus.</title>
        <authorList>
            <person name="Inwood S."/>
            <person name="Skelly J."/>
            <person name="Guhlin J."/>
            <person name="Harrop T."/>
            <person name="Goldson S."/>
            <person name="Dearden P."/>
        </authorList>
    </citation>
    <scope>NUCLEOTIDE SEQUENCE</scope>
    <source>
        <strain evidence="2">Lincoln</strain>
        <tissue evidence="2">Whole body</tissue>
    </source>
</reference>
<evidence type="ECO:0000256" key="1">
    <source>
        <dbReference type="RuleBase" id="RU364054"/>
    </source>
</evidence>
<dbReference type="PANTHER" id="PTHR13914:SF0">
    <property type="entry name" value="PROLINE DEHYDROGENASE 1, MITOCHONDRIAL"/>
    <property type="match status" value="1"/>
</dbReference>
<dbReference type="GO" id="GO:0004657">
    <property type="term" value="F:proline dehydrogenase activity"/>
    <property type="evidence" value="ECO:0007669"/>
    <property type="project" value="UniProtKB-EC"/>
</dbReference>
<gene>
    <name evidence="2" type="ORF">PV327_010683</name>
</gene>
<dbReference type="PANTHER" id="PTHR13914">
    <property type="entry name" value="PROLINE OXIDASE"/>
    <property type="match status" value="1"/>
</dbReference>
<reference evidence="2" key="2">
    <citation type="submission" date="2023-03" db="EMBL/GenBank/DDBJ databases">
        <authorList>
            <person name="Inwood S.N."/>
            <person name="Skelly J.G."/>
            <person name="Guhlin J."/>
            <person name="Harrop T.W.R."/>
            <person name="Goldson S.G."/>
            <person name="Dearden P.K."/>
        </authorList>
    </citation>
    <scope>NUCLEOTIDE SEQUENCE</scope>
    <source>
        <strain evidence="2">Lincoln</strain>
        <tissue evidence="2">Whole body</tissue>
    </source>
</reference>
<protein>
    <recommendedName>
        <fullName evidence="1">Proline dehydrogenase</fullName>
        <ecNumber evidence="1">1.5.5.2</ecNumber>
    </recommendedName>
</protein>
<keyword evidence="1" id="KW-0642">Proline metabolism</keyword>
<dbReference type="EC" id="1.5.5.2" evidence="1"/>
<accession>A0AA39EXX3</accession>
<dbReference type="EMBL" id="JAQQBR010001836">
    <property type="protein sequence ID" value="KAK0159587.1"/>
    <property type="molecule type" value="Genomic_DNA"/>
</dbReference>
<dbReference type="Proteomes" id="UP001168972">
    <property type="component" value="Unassembled WGS sequence"/>
</dbReference>
<sequence length="188" mass="21838">MAFLRTMPCCNVGKKMIKSLTSLAANNVNNNLYLNKLLSAQTTHMINIYNRNYSLDIDRKNNSNNLSTKSPSRQIDPLDLKFNDPVASFKSKTTLELIRAYIVYQICSIEYVVENNMKFMKLANKILGERLFKMFMKSTFYGHFVAGEDENEIRPVLDRLRQFGVKPILDYSVEEDMSQEEAERREVQ</sequence>
<dbReference type="GO" id="GO:0005739">
    <property type="term" value="C:mitochondrion"/>
    <property type="evidence" value="ECO:0007669"/>
    <property type="project" value="TreeGrafter"/>
</dbReference>